<evidence type="ECO:0000313" key="3">
    <source>
        <dbReference type="Proteomes" id="UP000192578"/>
    </source>
</evidence>
<feature type="compositionally biased region" description="Basic and acidic residues" evidence="1">
    <location>
        <begin position="22"/>
        <end position="47"/>
    </location>
</feature>
<accession>A0A9X6NHI7</accession>
<gene>
    <name evidence="2" type="ORF">BV898_17592</name>
</gene>
<dbReference type="AlphaFoldDB" id="A0A9X6NHI7"/>
<sequence>MLGRGCRGIGEEEGEISEADGGEERRGANRGERRGCERSEDATEGSKRTAMFDSSDRQQLLNCVFKSREPFVVERWPAPSHGHVSEDDACRDGGQTSTTAITNEDTAKTLRPPTGPGISLGGGKGGAAALGVITAKSISVISGDPHSVTPLPWHAAPVASRQAGLIPEEEW</sequence>
<dbReference type="EMBL" id="MTYJ01000305">
    <property type="protein sequence ID" value="OWA53158.1"/>
    <property type="molecule type" value="Genomic_DNA"/>
</dbReference>
<name>A0A9X6NHI7_HYPEX</name>
<feature type="region of interest" description="Disordered" evidence="1">
    <location>
        <begin position="1"/>
        <end position="54"/>
    </location>
</feature>
<dbReference type="Proteomes" id="UP000192578">
    <property type="component" value="Unassembled WGS sequence"/>
</dbReference>
<comment type="caution">
    <text evidence="2">The sequence shown here is derived from an EMBL/GenBank/DDBJ whole genome shotgun (WGS) entry which is preliminary data.</text>
</comment>
<feature type="region of interest" description="Disordered" evidence="1">
    <location>
        <begin position="106"/>
        <end position="125"/>
    </location>
</feature>
<reference evidence="3" key="1">
    <citation type="submission" date="2017-01" db="EMBL/GenBank/DDBJ databases">
        <title>Comparative genomics of anhydrobiosis in the tardigrade Hypsibius dujardini.</title>
        <authorList>
            <person name="Yoshida Y."/>
            <person name="Koutsovoulos G."/>
            <person name="Laetsch D."/>
            <person name="Stevens L."/>
            <person name="Kumar S."/>
            <person name="Horikawa D."/>
            <person name="Ishino K."/>
            <person name="Komine S."/>
            <person name="Tomita M."/>
            <person name="Blaxter M."/>
            <person name="Arakawa K."/>
        </authorList>
    </citation>
    <scope>NUCLEOTIDE SEQUENCE [LARGE SCALE GENOMIC DNA]</scope>
    <source>
        <strain evidence="3">Z151</strain>
    </source>
</reference>
<keyword evidence="3" id="KW-1185">Reference proteome</keyword>
<protein>
    <submittedName>
        <fullName evidence="2">Uncharacterized protein</fullName>
    </submittedName>
</protein>
<feature type="compositionally biased region" description="Acidic residues" evidence="1">
    <location>
        <begin position="11"/>
        <end position="21"/>
    </location>
</feature>
<evidence type="ECO:0000256" key="1">
    <source>
        <dbReference type="SAM" id="MobiDB-lite"/>
    </source>
</evidence>
<organism evidence="2 3">
    <name type="scientific">Hypsibius exemplaris</name>
    <name type="common">Freshwater tardigrade</name>
    <dbReference type="NCBI Taxonomy" id="2072580"/>
    <lineage>
        <taxon>Eukaryota</taxon>
        <taxon>Metazoa</taxon>
        <taxon>Ecdysozoa</taxon>
        <taxon>Tardigrada</taxon>
        <taxon>Eutardigrada</taxon>
        <taxon>Parachela</taxon>
        <taxon>Hypsibioidea</taxon>
        <taxon>Hypsibiidae</taxon>
        <taxon>Hypsibius</taxon>
    </lineage>
</organism>
<evidence type="ECO:0000313" key="2">
    <source>
        <dbReference type="EMBL" id="OWA53158.1"/>
    </source>
</evidence>
<proteinExistence type="predicted"/>
<feature type="region of interest" description="Disordered" evidence="1">
    <location>
        <begin position="78"/>
        <end position="99"/>
    </location>
</feature>